<dbReference type="InterPro" id="IPR029071">
    <property type="entry name" value="Ubiquitin-like_domsf"/>
</dbReference>
<feature type="compositionally biased region" description="Low complexity" evidence="1">
    <location>
        <begin position="733"/>
        <end position="749"/>
    </location>
</feature>
<feature type="compositionally biased region" description="Polar residues" evidence="1">
    <location>
        <begin position="481"/>
        <end position="500"/>
    </location>
</feature>
<feature type="region of interest" description="Disordered" evidence="1">
    <location>
        <begin position="686"/>
        <end position="805"/>
    </location>
</feature>
<feature type="compositionally biased region" description="Basic and acidic residues" evidence="1">
    <location>
        <begin position="212"/>
        <end position="222"/>
    </location>
</feature>
<evidence type="ECO:0000256" key="1">
    <source>
        <dbReference type="SAM" id="MobiDB-lite"/>
    </source>
</evidence>
<keyword evidence="4" id="KW-1185">Reference proteome</keyword>
<dbReference type="OrthoDB" id="6235964at2759"/>
<reference evidence="3" key="2">
    <citation type="journal article" date="2023" name="IMA Fungus">
        <title>Comparative genomic study of the Penicillium genus elucidates a diverse pangenome and 15 lateral gene transfer events.</title>
        <authorList>
            <person name="Petersen C."/>
            <person name="Sorensen T."/>
            <person name="Nielsen M.R."/>
            <person name="Sondergaard T.E."/>
            <person name="Sorensen J.L."/>
            <person name="Fitzpatrick D.A."/>
            <person name="Frisvad J.C."/>
            <person name="Nielsen K.L."/>
        </authorList>
    </citation>
    <scope>NUCLEOTIDE SEQUENCE</scope>
    <source>
        <strain evidence="3">IBT 30069</strain>
    </source>
</reference>
<organism evidence="3 4">
    <name type="scientific">Penicillium angulare</name>
    <dbReference type="NCBI Taxonomy" id="116970"/>
    <lineage>
        <taxon>Eukaryota</taxon>
        <taxon>Fungi</taxon>
        <taxon>Dikarya</taxon>
        <taxon>Ascomycota</taxon>
        <taxon>Pezizomycotina</taxon>
        <taxon>Eurotiomycetes</taxon>
        <taxon>Eurotiomycetidae</taxon>
        <taxon>Eurotiales</taxon>
        <taxon>Aspergillaceae</taxon>
        <taxon>Penicillium</taxon>
    </lineage>
</organism>
<dbReference type="PANTHER" id="PTHR38700:SF1">
    <property type="entry name" value="PH DOMAIN-CONTAINING PROTEIN"/>
    <property type="match status" value="1"/>
</dbReference>
<dbReference type="Gene3D" id="2.30.29.30">
    <property type="entry name" value="Pleckstrin-homology domain (PH domain)/Phosphotyrosine-binding domain (PTB)"/>
    <property type="match status" value="1"/>
</dbReference>
<dbReference type="AlphaFoldDB" id="A0A9W9G9Q3"/>
<proteinExistence type="predicted"/>
<dbReference type="Proteomes" id="UP001149165">
    <property type="component" value="Unassembled WGS sequence"/>
</dbReference>
<feature type="compositionally biased region" description="Low complexity" evidence="1">
    <location>
        <begin position="60"/>
        <end position="70"/>
    </location>
</feature>
<feature type="compositionally biased region" description="Polar residues" evidence="1">
    <location>
        <begin position="1"/>
        <end position="13"/>
    </location>
</feature>
<sequence>METHTATFVTQPASRKPSRYRSAREGSRAATDLSCGAAPNSEAMTRPGRSQSSACSSEHNNPNLNANPNPSIARSMSRYRRNRPPTATNGNTRAGKNVAVSDQARAQPVPVPPMPMSMPGRSKTSSTSAAQEEMLREKHRLDAMDQLTGGSGLSKSSVPAKIPNGSSFSSQPAPSEESSSPMKLGRSHRPPSNPSVNTGDRKSFLQKVKLSRTKESTEKEQLPPRYIGVGGRGVVPGTDAPISAVNAGERNVLVQYSDVTLHMPITPSTLVSDLLLSASEHLHPDIDPEKFILIESFHQVGLQRPLRRYEHVRDVMNSWAHDGDNRLIIIPPSSIDALDQVDAQRVPSEKPAETTVSLYHSQRPRKWDKRYVTLRADGQIVISKKEISKDHTNICHLSDFDIYSPNPRAMTKEIKPPKKICFAIKSQQKSSMFLSTENFVHFFCTSDRNIADKWYNIVQQWRSWYLVHTLGALQPASIESPQTKQYPTENGLQGASTDSHLLNRIPDTTDPGSRMRPSMDQTRPSLSKDAFSRKQSTREHRPPPSRQFPELLAINTHTSDTSDDGPLVKGTTPEEIEEETFSPTGLLGRSYTQRHRAMRERQENEKRANQDPFNPEGLLNEEPIQSPTVAQPTSTLITRTKSIKQSNKPLVDLTPVFKEAPQHTRKGRGVTVDSGMPLIEAATGPELAPSCMSIPPATAWRRPAPPPPTDIPPLPQIRTRANTIRSVRHTSQPRPGTSSAGASPSSPAVPFLPNSLLASNGYPSTSPGGVPIGHGVATGDRNATRPMLDMSPENPFAEGSLLHQL</sequence>
<feature type="compositionally biased region" description="Low complexity" evidence="1">
    <location>
        <begin position="166"/>
        <end position="181"/>
    </location>
</feature>
<dbReference type="InterPro" id="IPR001849">
    <property type="entry name" value="PH_domain"/>
</dbReference>
<feature type="compositionally biased region" description="Polar residues" evidence="1">
    <location>
        <begin position="756"/>
        <end position="767"/>
    </location>
</feature>
<evidence type="ECO:0000313" key="4">
    <source>
        <dbReference type="Proteomes" id="UP001149165"/>
    </source>
</evidence>
<feature type="region of interest" description="Disordered" evidence="1">
    <location>
        <begin position="1"/>
        <end position="134"/>
    </location>
</feature>
<feature type="compositionally biased region" description="Polar residues" evidence="1">
    <location>
        <begin position="48"/>
        <end position="59"/>
    </location>
</feature>
<feature type="compositionally biased region" description="Pro residues" evidence="1">
    <location>
        <begin position="703"/>
        <end position="715"/>
    </location>
</feature>
<dbReference type="InterPro" id="IPR011993">
    <property type="entry name" value="PH-like_dom_sf"/>
</dbReference>
<name>A0A9W9G9Q3_9EURO</name>
<comment type="caution">
    <text evidence="3">The sequence shown here is derived from an EMBL/GenBank/DDBJ whole genome shotgun (WGS) entry which is preliminary data.</text>
</comment>
<feature type="region of interest" description="Disordered" evidence="1">
    <location>
        <begin position="146"/>
        <end position="230"/>
    </location>
</feature>
<dbReference type="SUPFAM" id="SSF50729">
    <property type="entry name" value="PH domain-like"/>
    <property type="match status" value="1"/>
</dbReference>
<dbReference type="Pfam" id="PF00169">
    <property type="entry name" value="PH"/>
    <property type="match status" value="1"/>
</dbReference>
<feature type="compositionally biased region" description="Basic and acidic residues" evidence="1">
    <location>
        <begin position="530"/>
        <end position="542"/>
    </location>
</feature>
<feature type="region of interest" description="Disordered" evidence="1">
    <location>
        <begin position="481"/>
        <end position="633"/>
    </location>
</feature>
<accession>A0A9W9G9Q3</accession>
<feature type="compositionally biased region" description="Polar residues" evidence="1">
    <location>
        <begin position="719"/>
        <end position="732"/>
    </location>
</feature>
<evidence type="ECO:0000259" key="2">
    <source>
        <dbReference type="Pfam" id="PF00169"/>
    </source>
</evidence>
<dbReference type="SUPFAM" id="SSF54236">
    <property type="entry name" value="Ubiquitin-like"/>
    <property type="match status" value="1"/>
</dbReference>
<feature type="compositionally biased region" description="Polar residues" evidence="1">
    <location>
        <begin position="623"/>
        <end position="633"/>
    </location>
</feature>
<dbReference type="EMBL" id="JAPQKH010000002">
    <property type="protein sequence ID" value="KAJ5114082.1"/>
    <property type="molecule type" value="Genomic_DNA"/>
</dbReference>
<feature type="compositionally biased region" description="Basic and acidic residues" evidence="1">
    <location>
        <begin position="599"/>
        <end position="609"/>
    </location>
</feature>
<dbReference type="Gene3D" id="3.10.20.90">
    <property type="entry name" value="Phosphatidylinositol 3-kinase Catalytic Subunit, Chain A, domain 1"/>
    <property type="match status" value="1"/>
</dbReference>
<dbReference type="PANTHER" id="PTHR38700">
    <property type="entry name" value="YALI0E22418P"/>
    <property type="match status" value="1"/>
</dbReference>
<gene>
    <name evidence="3" type="ORF">N7456_002616</name>
</gene>
<reference evidence="3" key="1">
    <citation type="submission" date="2022-11" db="EMBL/GenBank/DDBJ databases">
        <authorList>
            <person name="Petersen C."/>
        </authorList>
    </citation>
    <scope>NUCLEOTIDE SEQUENCE</scope>
    <source>
        <strain evidence="3">IBT 30069</strain>
    </source>
</reference>
<protein>
    <recommendedName>
        <fullName evidence="2">PH domain-containing protein</fullName>
    </recommendedName>
</protein>
<feature type="domain" description="PH" evidence="2">
    <location>
        <begin position="362"/>
        <end position="459"/>
    </location>
</feature>
<feature type="compositionally biased region" description="Polar residues" evidence="1">
    <location>
        <begin position="85"/>
        <end position="94"/>
    </location>
</feature>
<evidence type="ECO:0000313" key="3">
    <source>
        <dbReference type="EMBL" id="KAJ5114082.1"/>
    </source>
</evidence>